<evidence type="ECO:0000256" key="1">
    <source>
        <dbReference type="SAM" id="SignalP"/>
    </source>
</evidence>
<keyword evidence="3" id="KW-1185">Reference proteome</keyword>
<name>A0A1S2VBL3_9BACT</name>
<reference evidence="2 3" key="1">
    <citation type="submission" date="2016-10" db="EMBL/GenBank/DDBJ databases">
        <title>Arsenicibacter rosenii gen. nov., sp. nov., an efficient arsenic-methylating bacterium isolated from an arsenic-contaminated paddy soil.</title>
        <authorList>
            <person name="Huang K."/>
        </authorList>
    </citation>
    <scope>NUCLEOTIDE SEQUENCE [LARGE SCALE GENOMIC DNA]</scope>
    <source>
        <strain evidence="2 3">SM-1</strain>
    </source>
</reference>
<evidence type="ECO:0000313" key="2">
    <source>
        <dbReference type="EMBL" id="OIN56069.1"/>
    </source>
</evidence>
<dbReference type="EMBL" id="MORL01000029">
    <property type="protein sequence ID" value="OIN56069.1"/>
    <property type="molecule type" value="Genomic_DNA"/>
</dbReference>
<sequence length="126" mass="14266">MKRVLITAISCFWAVCASAQVYVDGENINEKNIQYCQLFATRATLLTRGYFWIDYGQLSRSNWRKTEIAGKDGNPVTFNSPMDALNFMVRNGWELVSTAVSADKDGNTSIFTYLLRKRQVIGVVPE</sequence>
<comment type="caution">
    <text evidence="2">The sequence shown here is derived from an EMBL/GenBank/DDBJ whole genome shotgun (WGS) entry which is preliminary data.</text>
</comment>
<dbReference type="OrthoDB" id="5873496at2"/>
<dbReference type="RefSeq" id="WP_071506309.1">
    <property type="nucleotide sequence ID" value="NZ_MORL01000029.1"/>
</dbReference>
<keyword evidence="1" id="KW-0732">Signal</keyword>
<gene>
    <name evidence="2" type="ORF">BLX24_26795</name>
</gene>
<feature type="chain" id="PRO_5010200585" description="DUF4177 domain-containing protein" evidence="1">
    <location>
        <begin position="20"/>
        <end position="126"/>
    </location>
</feature>
<protein>
    <recommendedName>
        <fullName evidence="4">DUF4177 domain-containing protein</fullName>
    </recommendedName>
</protein>
<evidence type="ECO:0000313" key="3">
    <source>
        <dbReference type="Proteomes" id="UP000181790"/>
    </source>
</evidence>
<dbReference type="AlphaFoldDB" id="A0A1S2VBL3"/>
<evidence type="ECO:0008006" key="4">
    <source>
        <dbReference type="Google" id="ProtNLM"/>
    </source>
</evidence>
<accession>A0A1S2VBL3</accession>
<proteinExistence type="predicted"/>
<dbReference type="Proteomes" id="UP000181790">
    <property type="component" value="Unassembled WGS sequence"/>
</dbReference>
<organism evidence="2 3">
    <name type="scientific">Arsenicibacter rosenii</name>
    <dbReference type="NCBI Taxonomy" id="1750698"/>
    <lineage>
        <taxon>Bacteria</taxon>
        <taxon>Pseudomonadati</taxon>
        <taxon>Bacteroidota</taxon>
        <taxon>Cytophagia</taxon>
        <taxon>Cytophagales</taxon>
        <taxon>Spirosomataceae</taxon>
        <taxon>Arsenicibacter</taxon>
    </lineage>
</organism>
<feature type="signal peptide" evidence="1">
    <location>
        <begin position="1"/>
        <end position="19"/>
    </location>
</feature>